<protein>
    <submittedName>
        <fullName evidence="1">Uncharacterized protein</fullName>
    </submittedName>
</protein>
<dbReference type="OrthoDB" id="209945at2"/>
<reference evidence="2" key="1">
    <citation type="submission" date="2015-06" db="EMBL/GenBank/DDBJ databases">
        <authorList>
            <person name="Bertelli C."/>
        </authorList>
    </citation>
    <scope>NUCLEOTIDE SEQUENCE [LARGE SCALE GENOMIC DNA]</scope>
    <source>
        <strain evidence="2">CRIB-30</strain>
    </source>
</reference>
<dbReference type="RefSeq" id="WP_098038470.1">
    <property type="nucleotide sequence ID" value="NZ_CWGJ01000014.1"/>
</dbReference>
<evidence type="ECO:0000313" key="1">
    <source>
        <dbReference type="EMBL" id="CRX38604.1"/>
    </source>
</evidence>
<accession>A0A0H5DS93</accession>
<evidence type="ECO:0000313" key="2">
    <source>
        <dbReference type="Proteomes" id="UP000220251"/>
    </source>
</evidence>
<gene>
    <name evidence="1" type="ORF">ELAC_1263</name>
</gene>
<dbReference type="EMBL" id="CWGJ01000014">
    <property type="protein sequence ID" value="CRX38604.1"/>
    <property type="molecule type" value="Genomic_DNA"/>
</dbReference>
<dbReference type="AlphaFoldDB" id="A0A0H5DS93"/>
<sequence>MSLIFEVYQIALSEEQIESITQYLKKIYQSGSKFHGDSLAALRTEQDKIQKRINQVYDDKLDGFVD</sequence>
<proteinExistence type="predicted"/>
<name>A0A0H5DS93_9BACT</name>
<dbReference type="Proteomes" id="UP000220251">
    <property type="component" value="Unassembled WGS sequence"/>
</dbReference>
<keyword evidence="2" id="KW-1185">Reference proteome</keyword>
<organism evidence="1 2">
    <name type="scientific">Estrella lausannensis</name>
    <dbReference type="NCBI Taxonomy" id="483423"/>
    <lineage>
        <taxon>Bacteria</taxon>
        <taxon>Pseudomonadati</taxon>
        <taxon>Chlamydiota</taxon>
        <taxon>Chlamydiia</taxon>
        <taxon>Parachlamydiales</taxon>
        <taxon>Candidatus Criblamydiaceae</taxon>
        <taxon>Estrella</taxon>
    </lineage>
</organism>